<accession>A0A8K0NY57</accession>
<feature type="transmembrane region" description="Helical" evidence="5">
    <location>
        <begin position="325"/>
        <end position="346"/>
    </location>
</feature>
<dbReference type="Gene3D" id="1.20.1250.20">
    <property type="entry name" value="MFS general substrate transporter like domains"/>
    <property type="match status" value="2"/>
</dbReference>
<evidence type="ECO:0000256" key="2">
    <source>
        <dbReference type="ARBA" id="ARBA00022692"/>
    </source>
</evidence>
<evidence type="ECO:0000313" key="7">
    <source>
        <dbReference type="EMBL" id="KAG8226042.1"/>
    </source>
</evidence>
<keyword evidence="4 5" id="KW-0472">Membrane</keyword>
<gene>
    <name evidence="7" type="ORF">J437_LFUL005403</name>
</gene>
<organism evidence="7 8">
    <name type="scientific">Ladona fulva</name>
    <name type="common">Scarce chaser dragonfly</name>
    <name type="synonym">Libellula fulva</name>
    <dbReference type="NCBI Taxonomy" id="123851"/>
    <lineage>
        <taxon>Eukaryota</taxon>
        <taxon>Metazoa</taxon>
        <taxon>Ecdysozoa</taxon>
        <taxon>Arthropoda</taxon>
        <taxon>Hexapoda</taxon>
        <taxon>Insecta</taxon>
        <taxon>Pterygota</taxon>
        <taxon>Palaeoptera</taxon>
        <taxon>Odonata</taxon>
        <taxon>Epiprocta</taxon>
        <taxon>Anisoptera</taxon>
        <taxon>Libelluloidea</taxon>
        <taxon>Libellulidae</taxon>
        <taxon>Ladona</taxon>
    </lineage>
</organism>
<feature type="transmembrane region" description="Helical" evidence="5">
    <location>
        <begin position="62"/>
        <end position="83"/>
    </location>
</feature>
<feature type="transmembrane region" description="Helical" evidence="5">
    <location>
        <begin position="545"/>
        <end position="569"/>
    </location>
</feature>
<reference evidence="7" key="1">
    <citation type="submission" date="2013-04" db="EMBL/GenBank/DDBJ databases">
        <authorList>
            <person name="Qu J."/>
            <person name="Murali S.C."/>
            <person name="Bandaranaike D."/>
            <person name="Bellair M."/>
            <person name="Blankenburg K."/>
            <person name="Chao H."/>
            <person name="Dinh H."/>
            <person name="Doddapaneni H."/>
            <person name="Downs B."/>
            <person name="Dugan-Rocha S."/>
            <person name="Elkadiri S."/>
            <person name="Gnanaolivu R.D."/>
            <person name="Hernandez B."/>
            <person name="Javaid M."/>
            <person name="Jayaseelan J.C."/>
            <person name="Lee S."/>
            <person name="Li M."/>
            <person name="Ming W."/>
            <person name="Munidasa M."/>
            <person name="Muniz J."/>
            <person name="Nguyen L."/>
            <person name="Ongeri F."/>
            <person name="Osuji N."/>
            <person name="Pu L.-L."/>
            <person name="Puazo M."/>
            <person name="Qu C."/>
            <person name="Quiroz J."/>
            <person name="Raj R."/>
            <person name="Weissenberger G."/>
            <person name="Xin Y."/>
            <person name="Zou X."/>
            <person name="Han Y."/>
            <person name="Richards S."/>
            <person name="Worley K."/>
            <person name="Muzny D."/>
            <person name="Gibbs R."/>
        </authorList>
    </citation>
    <scope>NUCLEOTIDE SEQUENCE</scope>
    <source>
        <strain evidence="7">Sampled in the wild</strain>
    </source>
</reference>
<feature type="transmembrane region" description="Helical" evidence="5">
    <location>
        <begin position="95"/>
        <end position="117"/>
    </location>
</feature>
<feature type="transmembrane region" description="Helical" evidence="5">
    <location>
        <begin position="33"/>
        <end position="50"/>
    </location>
</feature>
<sequence length="578" mass="64460">MELQGSILSAYFYGYVATQFLGGYAANRWGGKHVVGLGVALTGVFALLSPEGARRGGPWTLFVLRVLQGMSSGVILPGLHVMFSLWFPAEERTSFSGAIFSGMHLGTVIGMSVSGPLTKWPLKGGGWPMVFYFFGAIGVFLYIPWCFLCYNSPEGHPRISREERDYIRNALGKENEFRKTLPIPWKHILSDIHVWSAIIYQWGAGIVMYTMLSDIPTYMKKVLNFDIQKLAFLSALPFLLTWISSSICGMLSQWLRTKGYLSHIMAYKIFNGVGLHVMFSLWFPAEERTSFSGAIFSGMHLGTVIGMSVSGPLTKWPLKGGGWPMVFYFFGAIGVFLYIPWCFLCYNSPEGHPRISREERDYIRNALGKENEFRKTLPIPWKHILSDIHVWSAIIYQWGAGIVMYTMLSDIPTYMKKVLNFDIQKLAFLSALPFLLTWISSSICGMLSQWLRTKGYLSHIMAYKIFNGVVCVPELILCSIFYSLPPLSTIPAALGPTMCLIVITLIGHQPDAIVILLATSGIFMGAFFGGSYVNHLDLALNYAGPVAGILHTVINTSGIIIPPTFAAIVKDDVRMRKN</sequence>
<reference evidence="7" key="2">
    <citation type="submission" date="2017-10" db="EMBL/GenBank/DDBJ databases">
        <title>Ladona fulva Genome sequencing and assembly.</title>
        <authorList>
            <person name="Murali S."/>
            <person name="Richards S."/>
            <person name="Bandaranaike D."/>
            <person name="Bellair M."/>
            <person name="Blankenburg K."/>
            <person name="Chao H."/>
            <person name="Dinh H."/>
            <person name="Doddapaneni H."/>
            <person name="Dugan-Rocha S."/>
            <person name="Elkadiri S."/>
            <person name="Gnanaolivu R."/>
            <person name="Hernandez B."/>
            <person name="Skinner E."/>
            <person name="Javaid M."/>
            <person name="Lee S."/>
            <person name="Li M."/>
            <person name="Ming W."/>
            <person name="Munidasa M."/>
            <person name="Muniz J."/>
            <person name="Nguyen L."/>
            <person name="Hughes D."/>
            <person name="Osuji N."/>
            <person name="Pu L.-L."/>
            <person name="Puazo M."/>
            <person name="Qu C."/>
            <person name="Quiroz J."/>
            <person name="Raj R."/>
            <person name="Weissenberger G."/>
            <person name="Xin Y."/>
            <person name="Zou X."/>
            <person name="Han Y."/>
            <person name="Worley K."/>
            <person name="Muzny D."/>
            <person name="Gibbs R."/>
        </authorList>
    </citation>
    <scope>NUCLEOTIDE SEQUENCE</scope>
    <source>
        <strain evidence="7">Sampled in the wild</strain>
    </source>
</reference>
<keyword evidence="3 5" id="KW-1133">Transmembrane helix</keyword>
<feature type="transmembrane region" description="Helical" evidence="5">
    <location>
        <begin position="129"/>
        <end position="150"/>
    </location>
</feature>
<keyword evidence="8" id="KW-1185">Reference proteome</keyword>
<dbReference type="Pfam" id="PF07690">
    <property type="entry name" value="MFS_1"/>
    <property type="match status" value="2"/>
</dbReference>
<dbReference type="EMBL" id="KZ308265">
    <property type="protein sequence ID" value="KAG8226042.1"/>
    <property type="molecule type" value="Genomic_DNA"/>
</dbReference>
<evidence type="ECO:0000256" key="1">
    <source>
        <dbReference type="ARBA" id="ARBA00004141"/>
    </source>
</evidence>
<dbReference type="Proteomes" id="UP000792457">
    <property type="component" value="Unassembled WGS sequence"/>
</dbReference>
<dbReference type="InterPro" id="IPR036259">
    <property type="entry name" value="MFS_trans_sf"/>
</dbReference>
<comment type="subcellular location">
    <subcellularLocation>
        <location evidence="1">Membrane</location>
        <topology evidence="1">Multi-pass membrane protein</topology>
    </subcellularLocation>
</comment>
<feature type="transmembrane region" description="Helical" evidence="5">
    <location>
        <begin position="488"/>
        <end position="506"/>
    </location>
</feature>
<feature type="transmembrane region" description="Helical" evidence="5">
    <location>
        <begin position="295"/>
        <end position="313"/>
    </location>
</feature>
<dbReference type="PANTHER" id="PTHR11662">
    <property type="entry name" value="SOLUTE CARRIER FAMILY 17"/>
    <property type="match status" value="1"/>
</dbReference>
<evidence type="ECO:0000259" key="6">
    <source>
        <dbReference type="PROSITE" id="PS50850"/>
    </source>
</evidence>
<evidence type="ECO:0000256" key="3">
    <source>
        <dbReference type="ARBA" id="ARBA00022989"/>
    </source>
</evidence>
<feature type="transmembrane region" description="Helical" evidence="5">
    <location>
        <begin position="388"/>
        <end position="408"/>
    </location>
</feature>
<dbReference type="InterPro" id="IPR011701">
    <property type="entry name" value="MFS"/>
</dbReference>
<feature type="transmembrane region" description="Helical" evidence="5">
    <location>
        <begin position="513"/>
        <end position="533"/>
    </location>
</feature>
<dbReference type="AlphaFoldDB" id="A0A8K0NY57"/>
<evidence type="ECO:0000256" key="4">
    <source>
        <dbReference type="ARBA" id="ARBA00023136"/>
    </source>
</evidence>
<dbReference type="PANTHER" id="PTHR11662:SF399">
    <property type="entry name" value="FI19708P1-RELATED"/>
    <property type="match status" value="1"/>
</dbReference>
<keyword evidence="2 5" id="KW-0812">Transmembrane</keyword>
<feature type="domain" description="Major facilitator superfamily (MFS) profile" evidence="6">
    <location>
        <begin position="1"/>
        <end position="578"/>
    </location>
</feature>
<comment type="caution">
    <text evidence="7">The sequence shown here is derived from an EMBL/GenBank/DDBJ whole genome shotgun (WGS) entry which is preliminary data.</text>
</comment>
<dbReference type="OrthoDB" id="2985014at2759"/>
<feature type="transmembrane region" description="Helical" evidence="5">
    <location>
        <begin position="264"/>
        <end position="283"/>
    </location>
</feature>
<dbReference type="SUPFAM" id="SSF103473">
    <property type="entry name" value="MFS general substrate transporter"/>
    <property type="match status" value="2"/>
</dbReference>
<feature type="transmembrane region" description="Helical" evidence="5">
    <location>
        <begin position="7"/>
        <end position="27"/>
    </location>
</feature>
<dbReference type="InterPro" id="IPR050382">
    <property type="entry name" value="MFS_Na/Anion_cotransporter"/>
</dbReference>
<dbReference type="GO" id="GO:0022857">
    <property type="term" value="F:transmembrane transporter activity"/>
    <property type="evidence" value="ECO:0007669"/>
    <property type="project" value="InterPro"/>
</dbReference>
<proteinExistence type="predicted"/>
<evidence type="ECO:0000313" key="8">
    <source>
        <dbReference type="Proteomes" id="UP000792457"/>
    </source>
</evidence>
<dbReference type="GO" id="GO:0006820">
    <property type="term" value="P:monoatomic anion transport"/>
    <property type="evidence" value="ECO:0007669"/>
    <property type="project" value="TreeGrafter"/>
</dbReference>
<dbReference type="PROSITE" id="PS50850">
    <property type="entry name" value="MFS"/>
    <property type="match status" value="1"/>
</dbReference>
<name>A0A8K0NY57_LADFU</name>
<dbReference type="InterPro" id="IPR020846">
    <property type="entry name" value="MFS_dom"/>
</dbReference>
<protein>
    <recommendedName>
        <fullName evidence="6">Major facilitator superfamily (MFS) profile domain-containing protein</fullName>
    </recommendedName>
</protein>
<feature type="transmembrane region" description="Helical" evidence="5">
    <location>
        <begin position="460"/>
        <end position="482"/>
    </location>
</feature>
<feature type="transmembrane region" description="Helical" evidence="5">
    <location>
        <begin position="230"/>
        <end position="252"/>
    </location>
</feature>
<dbReference type="GO" id="GO:0016020">
    <property type="term" value="C:membrane"/>
    <property type="evidence" value="ECO:0007669"/>
    <property type="project" value="UniProtKB-SubCell"/>
</dbReference>
<evidence type="ECO:0000256" key="5">
    <source>
        <dbReference type="SAM" id="Phobius"/>
    </source>
</evidence>
<feature type="transmembrane region" description="Helical" evidence="5">
    <location>
        <begin position="428"/>
        <end position="448"/>
    </location>
</feature>